<accession>B4VK15</accession>
<dbReference type="Proteomes" id="UP000003835">
    <property type="component" value="Unassembled WGS sequence"/>
</dbReference>
<keyword evidence="2" id="KW-1185">Reference proteome</keyword>
<dbReference type="AlphaFoldDB" id="B4VK15"/>
<organism evidence="1 2">
    <name type="scientific">Coleofasciculus chthonoplastes PCC 7420</name>
    <dbReference type="NCBI Taxonomy" id="118168"/>
    <lineage>
        <taxon>Bacteria</taxon>
        <taxon>Bacillati</taxon>
        <taxon>Cyanobacteriota</taxon>
        <taxon>Cyanophyceae</taxon>
        <taxon>Coleofasciculales</taxon>
        <taxon>Coleofasciculaceae</taxon>
        <taxon>Coleofasciculus</taxon>
    </lineage>
</organism>
<reference evidence="1 2" key="1">
    <citation type="submission" date="2008-07" db="EMBL/GenBank/DDBJ databases">
        <authorList>
            <person name="Tandeau de Marsac N."/>
            <person name="Ferriera S."/>
            <person name="Johnson J."/>
            <person name="Kravitz S."/>
            <person name="Beeson K."/>
            <person name="Sutton G."/>
            <person name="Rogers Y.-H."/>
            <person name="Friedman R."/>
            <person name="Frazier M."/>
            <person name="Venter J.C."/>
        </authorList>
    </citation>
    <scope>NUCLEOTIDE SEQUENCE [LARGE SCALE GENOMIC DNA]</scope>
    <source>
        <strain evidence="1 2">PCC 7420</strain>
    </source>
</reference>
<proteinExistence type="predicted"/>
<evidence type="ECO:0000313" key="1">
    <source>
        <dbReference type="EMBL" id="EDX77697.1"/>
    </source>
</evidence>
<dbReference type="HOGENOM" id="CLU_3326791_0_0_3"/>
<dbReference type="EMBL" id="DS989843">
    <property type="protein sequence ID" value="EDX77697.1"/>
    <property type="molecule type" value="Genomic_DNA"/>
</dbReference>
<sequence length="38" mass="4198">MGNCLIVIRHLLGNREQGTDQERAYTGGFNPQPVDALI</sequence>
<evidence type="ECO:0000313" key="2">
    <source>
        <dbReference type="Proteomes" id="UP000003835"/>
    </source>
</evidence>
<protein>
    <submittedName>
        <fullName evidence="1">Uncharacterized protein</fullName>
    </submittedName>
</protein>
<name>B4VK15_9CYAN</name>
<gene>
    <name evidence="1" type="ORF">MC7420_3021</name>
</gene>